<dbReference type="RefSeq" id="WP_147296346.1">
    <property type="nucleotide sequence ID" value="NZ_QTLC01000065.1"/>
</dbReference>
<proteinExistence type="predicted"/>
<gene>
    <name evidence="2" type="ORF">DXT76_17490</name>
</gene>
<name>A0A3D8VGM0_9BACI</name>
<feature type="non-terminal residue" evidence="2">
    <location>
        <position position="77"/>
    </location>
</feature>
<dbReference type="EMBL" id="QTLC01000065">
    <property type="protein sequence ID" value="RDY68544.1"/>
    <property type="molecule type" value="Genomic_DNA"/>
</dbReference>
<dbReference type="InterPro" id="IPR050900">
    <property type="entry name" value="Transposase_IS3/IS150/IS904"/>
</dbReference>
<sequence>QNELENQGIPINHKKVYRLMKELGLRCLVRMKKYSSYKGQVGKVAENILNRNFQAEKPNQKWVTDITEFKLFGQKLY</sequence>
<comment type="caution">
    <text evidence="2">The sequence shown here is derived from an EMBL/GenBank/DDBJ whole genome shotgun (WGS) entry which is preliminary data.</text>
</comment>
<reference evidence="2 3" key="1">
    <citation type="submission" date="2018-08" db="EMBL/GenBank/DDBJ databases">
        <title>Genome sequence of strict halophilic Halobacillus trueperi SS1 isolated from Lunsu, a salty water body of North West Himalayas.</title>
        <authorList>
            <person name="Gupta S."/>
            <person name="Sharma P."/>
            <person name="Dev K."/>
            <person name="Baumler D."/>
            <person name="Sourirajan A."/>
        </authorList>
    </citation>
    <scope>NUCLEOTIDE SEQUENCE [LARGE SCALE GENOMIC DNA]</scope>
    <source>
        <strain evidence="2 3">SS1</strain>
    </source>
</reference>
<accession>A0A3D8VGM0</accession>
<dbReference type="Proteomes" id="UP000257032">
    <property type="component" value="Unassembled WGS sequence"/>
</dbReference>
<dbReference type="PANTHER" id="PTHR46889:SF4">
    <property type="entry name" value="TRANSPOSASE INSO FOR INSERTION SEQUENCE ELEMENT IS911B-RELATED"/>
    <property type="match status" value="1"/>
</dbReference>
<dbReference type="InterPro" id="IPR025948">
    <property type="entry name" value="HTH-like_dom"/>
</dbReference>
<dbReference type="PANTHER" id="PTHR46889">
    <property type="entry name" value="TRANSPOSASE INSF FOR INSERTION SEQUENCE IS3B-RELATED"/>
    <property type="match status" value="1"/>
</dbReference>
<feature type="domain" description="HTH-like" evidence="1">
    <location>
        <begin position="2"/>
        <end position="33"/>
    </location>
</feature>
<evidence type="ECO:0000259" key="1">
    <source>
        <dbReference type="Pfam" id="PF13276"/>
    </source>
</evidence>
<evidence type="ECO:0000313" key="2">
    <source>
        <dbReference type="EMBL" id="RDY68544.1"/>
    </source>
</evidence>
<dbReference type="AlphaFoldDB" id="A0A3D8VGM0"/>
<feature type="non-terminal residue" evidence="2">
    <location>
        <position position="1"/>
    </location>
</feature>
<dbReference type="Pfam" id="PF13276">
    <property type="entry name" value="HTH_21"/>
    <property type="match status" value="1"/>
</dbReference>
<protein>
    <submittedName>
        <fullName evidence="2">IS3 family transposase</fullName>
    </submittedName>
</protein>
<evidence type="ECO:0000313" key="3">
    <source>
        <dbReference type="Proteomes" id="UP000257032"/>
    </source>
</evidence>
<organism evidence="2 3">
    <name type="scientific">Halobacillus trueperi</name>
    <dbReference type="NCBI Taxonomy" id="156205"/>
    <lineage>
        <taxon>Bacteria</taxon>
        <taxon>Bacillati</taxon>
        <taxon>Bacillota</taxon>
        <taxon>Bacilli</taxon>
        <taxon>Bacillales</taxon>
        <taxon>Bacillaceae</taxon>
        <taxon>Halobacillus</taxon>
    </lineage>
</organism>